<proteinExistence type="predicted"/>
<sequence length="358" mass="40037">MATSRRAFQSLYDLSRVPTSRYICRTCRDRLQFNAKQTRGISSTTKATTSSDTDTVPVQSYVEAQTWDGLEHVGHRGHWKDIPAKPQDQFEPWLLKDDTATPDRTNLLASLYIAVVDCLAYKEIIQQGRKPKSFLVRGLSPIGADAYNAVKIVLSPTGTLSHLEDPTGVLQNPGPPAEDKSVELPLSDIMELLSKARFDFNDPITLSVVKQYSRISSIPIPDPVLNTVMRTNKSLLDFVNLLDTASKPKPQKTADILIAKQLKALRWTAKAEDESQALPDPESKSEVENTKPKRKVPQPLGPNVMVLSRRETPVDKEKEIGRWKVIERELRAKGLPVLGHKNLAPQREGWEQTVNNTS</sequence>
<dbReference type="RefSeq" id="XP_013316375.1">
    <property type="nucleotide sequence ID" value="XM_013460921.1"/>
</dbReference>
<dbReference type="HOGENOM" id="CLU_057359_0_0_1"/>
<gene>
    <name evidence="2" type="ORF">PV05_04516</name>
</gene>
<dbReference type="Proteomes" id="UP000054342">
    <property type="component" value="Unassembled WGS sequence"/>
</dbReference>
<dbReference type="EMBL" id="KN847319">
    <property type="protein sequence ID" value="KIW55791.1"/>
    <property type="molecule type" value="Genomic_DNA"/>
</dbReference>
<dbReference type="OrthoDB" id="6220758at2759"/>
<dbReference type="GeneID" id="25326424"/>
<evidence type="ECO:0000313" key="3">
    <source>
        <dbReference type="Proteomes" id="UP000054342"/>
    </source>
</evidence>
<reference evidence="2 3" key="1">
    <citation type="submission" date="2015-01" db="EMBL/GenBank/DDBJ databases">
        <title>The Genome Sequence of Exophiala xenobiotica CBS118157.</title>
        <authorList>
            <consortium name="The Broad Institute Genomics Platform"/>
            <person name="Cuomo C."/>
            <person name="de Hoog S."/>
            <person name="Gorbushina A."/>
            <person name="Stielow B."/>
            <person name="Teixiera M."/>
            <person name="Abouelleil A."/>
            <person name="Chapman S.B."/>
            <person name="Priest M."/>
            <person name="Young S.K."/>
            <person name="Wortman J."/>
            <person name="Nusbaum C."/>
            <person name="Birren B."/>
        </authorList>
    </citation>
    <scope>NUCLEOTIDE SEQUENCE [LARGE SCALE GENOMIC DNA]</scope>
    <source>
        <strain evidence="2 3">CBS 118157</strain>
    </source>
</reference>
<accession>A0A0D2BTH8</accession>
<feature type="region of interest" description="Disordered" evidence="1">
    <location>
        <begin position="271"/>
        <end position="313"/>
    </location>
</feature>
<feature type="compositionally biased region" description="Basic and acidic residues" evidence="1">
    <location>
        <begin position="281"/>
        <end position="291"/>
    </location>
</feature>
<keyword evidence="3" id="KW-1185">Reference proteome</keyword>
<evidence type="ECO:0000256" key="1">
    <source>
        <dbReference type="SAM" id="MobiDB-lite"/>
    </source>
</evidence>
<evidence type="ECO:0000313" key="2">
    <source>
        <dbReference type="EMBL" id="KIW55791.1"/>
    </source>
</evidence>
<name>A0A0D2BTH8_9EURO</name>
<dbReference type="STRING" id="348802.A0A0D2BTH8"/>
<protein>
    <submittedName>
        <fullName evidence="2">Uncharacterized protein</fullName>
    </submittedName>
</protein>
<organism evidence="2 3">
    <name type="scientific">Exophiala xenobiotica</name>
    <dbReference type="NCBI Taxonomy" id="348802"/>
    <lineage>
        <taxon>Eukaryota</taxon>
        <taxon>Fungi</taxon>
        <taxon>Dikarya</taxon>
        <taxon>Ascomycota</taxon>
        <taxon>Pezizomycotina</taxon>
        <taxon>Eurotiomycetes</taxon>
        <taxon>Chaetothyriomycetidae</taxon>
        <taxon>Chaetothyriales</taxon>
        <taxon>Herpotrichiellaceae</taxon>
        <taxon>Exophiala</taxon>
    </lineage>
</organism>
<dbReference type="AlphaFoldDB" id="A0A0D2BTH8"/>